<dbReference type="InterPro" id="IPR036390">
    <property type="entry name" value="WH_DNA-bd_sf"/>
</dbReference>
<name>A0ABR2VQS1_9FUNG</name>
<proteinExistence type="predicted"/>
<reference evidence="4 5" key="1">
    <citation type="submission" date="2023-04" db="EMBL/GenBank/DDBJ databases">
        <title>Genome of Basidiobolus ranarum AG-B5.</title>
        <authorList>
            <person name="Stajich J.E."/>
            <person name="Carter-House D."/>
            <person name="Gryganskyi A."/>
        </authorList>
    </citation>
    <scope>NUCLEOTIDE SEQUENCE [LARGE SCALE GENOMIC DNA]</scope>
    <source>
        <strain evidence="4 5">AG-B5</strain>
    </source>
</reference>
<evidence type="ECO:0000259" key="3">
    <source>
        <dbReference type="PROSITE" id="PS50039"/>
    </source>
</evidence>
<evidence type="ECO:0000313" key="4">
    <source>
        <dbReference type="EMBL" id="KAK9694106.1"/>
    </source>
</evidence>
<dbReference type="EMBL" id="JASJQH010008241">
    <property type="protein sequence ID" value="KAK9694106.1"/>
    <property type="molecule type" value="Genomic_DNA"/>
</dbReference>
<dbReference type="InterPro" id="IPR018122">
    <property type="entry name" value="TF_fork_head_CS_1"/>
</dbReference>
<dbReference type="SUPFAM" id="SSF46785">
    <property type="entry name" value="Winged helix' DNA-binding domain"/>
    <property type="match status" value="1"/>
</dbReference>
<accession>A0ABR2VQS1</accession>
<gene>
    <name evidence="4" type="ORF">K7432_013577</name>
</gene>
<feature type="DNA-binding region" description="Fork-head" evidence="2">
    <location>
        <begin position="74"/>
        <end position="179"/>
    </location>
</feature>
<keyword evidence="1 2" id="KW-0238">DNA-binding</keyword>
<dbReference type="Proteomes" id="UP001479436">
    <property type="component" value="Unassembled WGS sequence"/>
</dbReference>
<dbReference type="PRINTS" id="PR00053">
    <property type="entry name" value="FORKHEAD"/>
</dbReference>
<dbReference type="InterPro" id="IPR050211">
    <property type="entry name" value="FOX_domain-containing"/>
</dbReference>
<dbReference type="PROSITE" id="PS00657">
    <property type="entry name" value="FORK_HEAD_1"/>
    <property type="match status" value="1"/>
</dbReference>
<comment type="caution">
    <text evidence="4">The sequence shown here is derived from an EMBL/GenBank/DDBJ whole genome shotgun (WGS) entry which is preliminary data.</text>
</comment>
<evidence type="ECO:0000256" key="1">
    <source>
        <dbReference type="ARBA" id="ARBA00023125"/>
    </source>
</evidence>
<dbReference type="PROSITE" id="PS50039">
    <property type="entry name" value="FORK_HEAD_3"/>
    <property type="match status" value="1"/>
</dbReference>
<dbReference type="InterPro" id="IPR001766">
    <property type="entry name" value="Fork_head_dom"/>
</dbReference>
<dbReference type="PANTHER" id="PTHR11829:SF343">
    <property type="entry name" value="FORK-HEAD DOMAIN-CONTAINING PROTEIN"/>
    <property type="match status" value="1"/>
</dbReference>
<sequence length="311" mass="35449">MTTLAPLSQLSNSHQFPYSTSSQRVYSSYTTGVGNPMNPYQNFQASVNGSHNVAENFVSVSPDSGKKMPRKRRRPPFSYSSLIAQAILSAPEQRLTLREIYQWIMERYPAMYKAGDTGWQNTIRHNLSLNKCFKKIPRAESDVPHISKGKGGYWTVDPEFMSSFENGEFPKGTMVRRKPSESSNYDALPAVHHDHSTFRYSGPSGPLYSEQSLPNVTYMTNQCNYESTYRKRSLDEYLLRSQQSIEEERYRRRSAVSPYPYGSSTIPVSVQSYSQCEYLHQPSVHRAESEVSSSKSGFEDTSVLRIHNILN</sequence>
<evidence type="ECO:0000313" key="5">
    <source>
        <dbReference type="Proteomes" id="UP001479436"/>
    </source>
</evidence>
<dbReference type="Pfam" id="PF00250">
    <property type="entry name" value="Forkhead"/>
    <property type="match status" value="1"/>
</dbReference>
<dbReference type="SMART" id="SM00339">
    <property type="entry name" value="FH"/>
    <property type="match status" value="1"/>
</dbReference>
<evidence type="ECO:0000256" key="2">
    <source>
        <dbReference type="PROSITE-ProRule" id="PRU00089"/>
    </source>
</evidence>
<keyword evidence="2" id="KW-0539">Nucleus</keyword>
<dbReference type="PANTHER" id="PTHR11829">
    <property type="entry name" value="FORKHEAD BOX PROTEIN"/>
    <property type="match status" value="1"/>
</dbReference>
<dbReference type="Gene3D" id="1.10.10.10">
    <property type="entry name" value="Winged helix-like DNA-binding domain superfamily/Winged helix DNA-binding domain"/>
    <property type="match status" value="1"/>
</dbReference>
<dbReference type="CDD" id="cd00059">
    <property type="entry name" value="FH_FOX"/>
    <property type="match status" value="1"/>
</dbReference>
<comment type="subcellular location">
    <subcellularLocation>
        <location evidence="2">Nucleus</location>
    </subcellularLocation>
</comment>
<keyword evidence="5" id="KW-1185">Reference proteome</keyword>
<protein>
    <recommendedName>
        <fullName evidence="3">Fork-head domain-containing protein</fullName>
    </recommendedName>
</protein>
<organism evidence="4 5">
    <name type="scientific">Basidiobolus ranarum</name>
    <dbReference type="NCBI Taxonomy" id="34480"/>
    <lineage>
        <taxon>Eukaryota</taxon>
        <taxon>Fungi</taxon>
        <taxon>Fungi incertae sedis</taxon>
        <taxon>Zoopagomycota</taxon>
        <taxon>Entomophthoromycotina</taxon>
        <taxon>Basidiobolomycetes</taxon>
        <taxon>Basidiobolales</taxon>
        <taxon>Basidiobolaceae</taxon>
        <taxon>Basidiobolus</taxon>
    </lineage>
</organism>
<dbReference type="InterPro" id="IPR036388">
    <property type="entry name" value="WH-like_DNA-bd_sf"/>
</dbReference>
<feature type="domain" description="Fork-head" evidence="3">
    <location>
        <begin position="74"/>
        <end position="179"/>
    </location>
</feature>